<name>A0A1H4R0W1_9PSED</name>
<dbReference type="SUPFAM" id="SSF56300">
    <property type="entry name" value="Metallo-dependent phosphatases"/>
    <property type="match status" value="1"/>
</dbReference>
<evidence type="ECO:0000313" key="1">
    <source>
        <dbReference type="EMBL" id="SEC25532.1"/>
    </source>
</evidence>
<proteinExistence type="predicted"/>
<dbReference type="InterPro" id="IPR029052">
    <property type="entry name" value="Metallo-depent_PP-like"/>
</dbReference>
<dbReference type="AlphaFoldDB" id="A0A1H4R0W1"/>
<accession>A0A1H4R0W1</accession>
<protein>
    <submittedName>
        <fullName evidence="1">Uncharacterized protein</fullName>
    </submittedName>
</protein>
<sequence length="379" mass="42310">MNEQKVTDEQIIEALETMTHAAAAEHLGLHPRTLSKRKARMALRGHIPEMHIETKLPPFLKIKGTSQLMRRGEAEPLLSWVKTNTDTEALEALIRASCEAAVKDLPQVQPRPFAGTYLPDLMTAYPIGDPHFGEYIWAEECGEDWDLSIAERTHCAAMASLVDSAPATETAIIVNLGDAAHYDSMAAITPRSGHHLDADSRYAKMVDILILAMRQCVESALTKHKSVHVVHVIGNHDETGAVWLSRLFAHLYANEPRVTVETSPSVFSYYRWGNNLIGMHHGHTSKADKLPGVMATDRAKDWGDTEHRYWWTGHIHHESKKEYPGCTVESFNTLAPGDSYAHAGGWRSRQNMKAIVLHRQHGEVARHTVHPSMLKEVAA</sequence>
<keyword evidence="2" id="KW-1185">Reference proteome</keyword>
<gene>
    <name evidence="1" type="ORF">SAMN05216178_3995</name>
</gene>
<dbReference type="Proteomes" id="UP000198982">
    <property type="component" value="Unassembled WGS sequence"/>
</dbReference>
<reference evidence="2" key="1">
    <citation type="submission" date="2016-10" db="EMBL/GenBank/DDBJ databases">
        <authorList>
            <person name="Varghese N."/>
            <person name="Submissions S."/>
        </authorList>
    </citation>
    <scope>NUCLEOTIDE SEQUENCE [LARGE SCALE GENOMIC DNA]</scope>
    <source>
        <strain evidence="2">DSM 9751</strain>
    </source>
</reference>
<dbReference type="RefSeq" id="WP_092316367.1">
    <property type="nucleotide sequence ID" value="NZ_FNTJ01000001.1"/>
</dbReference>
<evidence type="ECO:0000313" key="2">
    <source>
        <dbReference type="Proteomes" id="UP000198982"/>
    </source>
</evidence>
<organism evidence="1 2">
    <name type="scientific">Pseudomonas saponiphila</name>
    <dbReference type="NCBI Taxonomy" id="556534"/>
    <lineage>
        <taxon>Bacteria</taxon>
        <taxon>Pseudomonadati</taxon>
        <taxon>Pseudomonadota</taxon>
        <taxon>Gammaproteobacteria</taxon>
        <taxon>Pseudomonadales</taxon>
        <taxon>Pseudomonadaceae</taxon>
        <taxon>Pseudomonas</taxon>
    </lineage>
</organism>
<dbReference type="EMBL" id="FNTJ01000001">
    <property type="protein sequence ID" value="SEC25532.1"/>
    <property type="molecule type" value="Genomic_DNA"/>
</dbReference>